<evidence type="ECO:0008006" key="5">
    <source>
        <dbReference type="Google" id="ProtNLM"/>
    </source>
</evidence>
<evidence type="ECO:0000256" key="2">
    <source>
        <dbReference type="SAM" id="Phobius"/>
    </source>
</evidence>
<keyword evidence="2" id="KW-0472">Membrane</keyword>
<dbReference type="InterPro" id="IPR007813">
    <property type="entry name" value="PilN"/>
</dbReference>
<feature type="transmembrane region" description="Helical" evidence="2">
    <location>
        <begin position="28"/>
        <end position="47"/>
    </location>
</feature>
<dbReference type="EMBL" id="PFMR01000003">
    <property type="protein sequence ID" value="PIZ18305.1"/>
    <property type="molecule type" value="Genomic_DNA"/>
</dbReference>
<dbReference type="PANTHER" id="PTHR40278">
    <property type="entry name" value="DNA UTILIZATION PROTEIN HOFN"/>
    <property type="match status" value="1"/>
</dbReference>
<dbReference type="InterPro" id="IPR052534">
    <property type="entry name" value="Extracell_DNA_Util/SecSys_Comp"/>
</dbReference>
<evidence type="ECO:0000256" key="1">
    <source>
        <dbReference type="SAM" id="Coils"/>
    </source>
</evidence>
<dbReference type="AlphaFoldDB" id="A0A2M7SFI6"/>
<dbReference type="PANTHER" id="PTHR40278:SF1">
    <property type="entry name" value="DNA UTILIZATION PROTEIN HOFN"/>
    <property type="match status" value="1"/>
</dbReference>
<gene>
    <name evidence="3" type="ORF">COY52_00050</name>
</gene>
<evidence type="ECO:0000313" key="3">
    <source>
        <dbReference type="EMBL" id="PIZ18305.1"/>
    </source>
</evidence>
<name>A0A2M7SFI6_9BACT</name>
<proteinExistence type="predicted"/>
<protein>
    <recommendedName>
        <fullName evidence="5">Fimbrial assembly protein</fullName>
    </recommendedName>
</protein>
<keyword evidence="1" id="KW-0175">Coiled coil</keyword>
<comment type="caution">
    <text evidence="3">The sequence shown here is derived from an EMBL/GenBank/DDBJ whole genome shotgun (WGS) entry which is preliminary data.</text>
</comment>
<accession>A0A2M7SFI6</accession>
<feature type="coiled-coil region" evidence="1">
    <location>
        <begin position="51"/>
        <end position="95"/>
    </location>
</feature>
<keyword evidence="2" id="KW-0812">Transmembrane</keyword>
<dbReference type="Proteomes" id="UP000229307">
    <property type="component" value="Unassembled WGS sequence"/>
</dbReference>
<reference evidence="4" key="1">
    <citation type="submission" date="2017-09" db="EMBL/GenBank/DDBJ databases">
        <title>Depth-based differentiation of microbial function through sediment-hosted aquifers and enrichment of novel symbionts in the deep terrestrial subsurface.</title>
        <authorList>
            <person name="Probst A.J."/>
            <person name="Ladd B."/>
            <person name="Jarett J.K."/>
            <person name="Geller-Mcgrath D.E."/>
            <person name="Sieber C.M.K."/>
            <person name="Emerson J.B."/>
            <person name="Anantharaman K."/>
            <person name="Thomas B.C."/>
            <person name="Malmstrom R."/>
            <person name="Stieglmeier M."/>
            <person name="Klingl A."/>
            <person name="Woyke T."/>
            <person name="Ryan C.M."/>
            <person name="Banfield J.F."/>
        </authorList>
    </citation>
    <scope>NUCLEOTIDE SEQUENCE [LARGE SCALE GENOMIC DNA]</scope>
</reference>
<organism evidence="3 4">
    <name type="scientific">Candidatus Desantisbacteria bacterium CG_4_10_14_0_8_um_filter_48_22</name>
    <dbReference type="NCBI Taxonomy" id="1974543"/>
    <lineage>
        <taxon>Bacteria</taxon>
        <taxon>Candidatus Desantisiibacteriota</taxon>
    </lineage>
</organism>
<keyword evidence="2" id="KW-1133">Transmembrane helix</keyword>
<sequence>MNRINLLPPELRRKKRKRAVVFEPTQTLMILIVVCELIAFTSVYLVINGKVNTKRKELKDINVEIERLEVEVRDVKRLESEAATLEKKLQIIDQLMFSRIMWSKFLSEFNSTVPESMWITSFTISAQPATAGGKRILILSGNVLNSPTEKAVNLVGVFMNNIRNNPYLSNLLENPELLGTTSEITGDQQVLRFNMSITFK</sequence>
<evidence type="ECO:0000313" key="4">
    <source>
        <dbReference type="Proteomes" id="UP000229307"/>
    </source>
</evidence>
<dbReference type="Pfam" id="PF05137">
    <property type="entry name" value="PilN"/>
    <property type="match status" value="1"/>
</dbReference>